<feature type="domain" description="ChrR-like cupin" evidence="1">
    <location>
        <begin position="14"/>
        <end position="53"/>
    </location>
</feature>
<dbReference type="Pfam" id="PF12973">
    <property type="entry name" value="Cupin_7"/>
    <property type="match status" value="1"/>
</dbReference>
<organism evidence="2 3">
    <name type="scientific">Vibrio tapetis subsp. tapetis</name>
    <dbReference type="NCBI Taxonomy" id="1671868"/>
    <lineage>
        <taxon>Bacteria</taxon>
        <taxon>Pseudomonadati</taxon>
        <taxon>Pseudomonadota</taxon>
        <taxon>Gammaproteobacteria</taxon>
        <taxon>Vibrionales</taxon>
        <taxon>Vibrionaceae</taxon>
        <taxon>Vibrio</taxon>
    </lineage>
</organism>
<evidence type="ECO:0000313" key="3">
    <source>
        <dbReference type="Proteomes" id="UP000235828"/>
    </source>
</evidence>
<dbReference type="Gene3D" id="2.60.120.10">
    <property type="entry name" value="Jelly Rolls"/>
    <property type="match status" value="1"/>
</dbReference>
<reference evidence="2 3" key="1">
    <citation type="submission" date="2017-10" db="EMBL/GenBank/DDBJ databases">
        <authorList>
            <person name="Banno H."/>
            <person name="Chua N.-H."/>
        </authorList>
    </citation>
    <scope>NUCLEOTIDE SEQUENCE [LARGE SCALE GENOMIC DNA]</scope>
    <source>
        <strain evidence="2">Vibrio tapetis CECT4600</strain>
    </source>
</reference>
<dbReference type="KEGG" id="vta:B0736"/>
<dbReference type="AlphaFoldDB" id="A0A2N8ZKC7"/>
<proteinExistence type="predicted"/>
<protein>
    <recommendedName>
        <fullName evidence="1">ChrR-like cupin domain-containing protein</fullName>
    </recommendedName>
</protein>
<dbReference type="InterPro" id="IPR014710">
    <property type="entry name" value="RmlC-like_jellyroll"/>
</dbReference>
<dbReference type="EMBL" id="LT960612">
    <property type="protein sequence ID" value="SON52347.1"/>
    <property type="molecule type" value="Genomic_DNA"/>
</dbReference>
<dbReference type="Proteomes" id="UP000235828">
    <property type="component" value="Chromosome B"/>
</dbReference>
<gene>
    <name evidence="2" type="ORF">VTAP4600_B0736</name>
</gene>
<dbReference type="SUPFAM" id="SSF51182">
    <property type="entry name" value="RmlC-like cupins"/>
    <property type="match status" value="1"/>
</dbReference>
<keyword evidence="3" id="KW-1185">Reference proteome</keyword>
<evidence type="ECO:0000259" key="1">
    <source>
        <dbReference type="Pfam" id="PF12973"/>
    </source>
</evidence>
<name>A0A2N8ZKC7_9VIBR</name>
<dbReference type="OrthoDB" id="9801227at2"/>
<sequence>MSNHCLISISTHGTRKTEHVTLLKSPKDKVFQPHSHLGGEEVLSLSGTFQDEHVHSPWLSIFSRQRLKK</sequence>
<dbReference type="InterPro" id="IPR011051">
    <property type="entry name" value="RmlC_Cupin_sf"/>
</dbReference>
<accession>A0A2N8ZKC7</accession>
<evidence type="ECO:0000313" key="2">
    <source>
        <dbReference type="EMBL" id="SON52347.1"/>
    </source>
</evidence>
<dbReference type="InterPro" id="IPR025979">
    <property type="entry name" value="ChrR-like_cupin_dom"/>
</dbReference>